<reference evidence="3" key="1">
    <citation type="submission" date="2023-03" db="EMBL/GenBank/DDBJ databases">
        <title>Mating type loci evolution in Malassezia.</title>
        <authorList>
            <person name="Coelho M.A."/>
        </authorList>
    </citation>
    <scope>NUCLEOTIDE SEQUENCE</scope>
    <source>
        <strain evidence="3">CBS 11721</strain>
    </source>
</reference>
<feature type="region of interest" description="Disordered" evidence="1">
    <location>
        <begin position="149"/>
        <end position="235"/>
    </location>
</feature>
<evidence type="ECO:0000256" key="2">
    <source>
        <dbReference type="SAM" id="Phobius"/>
    </source>
</evidence>
<dbReference type="GO" id="GO:0016255">
    <property type="term" value="P:attachment of GPI anchor to protein"/>
    <property type="evidence" value="ECO:0007669"/>
    <property type="project" value="InterPro"/>
</dbReference>
<evidence type="ECO:0000313" key="4">
    <source>
        <dbReference type="Proteomes" id="UP001219933"/>
    </source>
</evidence>
<feature type="compositionally biased region" description="Basic and acidic residues" evidence="1">
    <location>
        <begin position="174"/>
        <end position="183"/>
    </location>
</feature>
<evidence type="ECO:0000313" key="3">
    <source>
        <dbReference type="EMBL" id="WFD33781.1"/>
    </source>
</evidence>
<name>A0AAF0J9Y5_9BASI</name>
<protein>
    <submittedName>
        <fullName evidence="3">Subunit of the glycosylphosphatidylinositol transamidase complex-like protein</fullName>
    </submittedName>
</protein>
<feature type="transmembrane region" description="Helical" evidence="2">
    <location>
        <begin position="922"/>
        <end position="941"/>
    </location>
</feature>
<dbReference type="PANTHER" id="PTHR12959">
    <property type="entry name" value="GPI TRANSAMIDASE COMPONENT PIG-T-RELATED"/>
    <property type="match status" value="1"/>
</dbReference>
<dbReference type="EMBL" id="CP119877">
    <property type="protein sequence ID" value="WFD33781.1"/>
    <property type="molecule type" value="Genomic_DNA"/>
</dbReference>
<dbReference type="GO" id="GO:0042765">
    <property type="term" value="C:GPI-anchor transamidase complex"/>
    <property type="evidence" value="ECO:0007669"/>
    <property type="project" value="InterPro"/>
</dbReference>
<keyword evidence="2" id="KW-0472">Membrane</keyword>
<organism evidence="3 4">
    <name type="scientific">Malassezia cuniculi</name>
    <dbReference type="NCBI Taxonomy" id="948313"/>
    <lineage>
        <taxon>Eukaryota</taxon>
        <taxon>Fungi</taxon>
        <taxon>Dikarya</taxon>
        <taxon>Basidiomycota</taxon>
        <taxon>Ustilaginomycotina</taxon>
        <taxon>Malasseziomycetes</taxon>
        <taxon>Malasseziales</taxon>
        <taxon>Malasseziaceae</taxon>
        <taxon>Malassezia</taxon>
    </lineage>
</organism>
<gene>
    <name evidence="3" type="primary">GPI16</name>
    <name evidence="3" type="ORF">MCUN1_000598</name>
</gene>
<keyword evidence="2" id="KW-0812">Transmembrane</keyword>
<dbReference type="InterPro" id="IPR007245">
    <property type="entry name" value="PIG-T"/>
</dbReference>
<evidence type="ECO:0000256" key="1">
    <source>
        <dbReference type="SAM" id="MobiDB-lite"/>
    </source>
</evidence>
<sequence length="951" mass="104520">MDGGVQYDTILHEPLSFGRVRASKELCEAAALVESCVNLERRLHAAFMRLAELGVTDARLAIVTGKSLLFPMRTVVVSLVGALQPMGPLDDSLEMQSRRKRAASLLERRIVRALTESMEETPLAPTATRVLLCAPRNFAVEGWQPRPWKGAATAVPTDYGGSESDATDDASDGDDNHNHDRQICDNAAHSPHGAMDNAADASDKDGSYTAPASRMRLPQSIIDRRPRKQSYMRRKSKKPPVEIIISCGTSCTLPDAVWHECSTHLLRASGDDMWMLLALVAVVAQMCSAAVQVRDIPLEGTWSTGTGAVTTGPDFFNLVNNTFNIPKNSGQAYSFTSDGFWEQALYLYKANPVKPRCYTAQLIWQHGNYSINDATGELHLTPFEPDGRMQLYSPCNPDSGNNNVQSYAMPEYMKGFDITLKTHNNWGAYTLQLYDYNGALKPRMYLRAKPAQIVWADSFNESLTLRPLPGGRVHAAFTFELGTDENAALHHFGLLPRALLQPVASLGVRDMQLALNTGRWRYDLWGTPALAGGTESIASGADVWASFAPGEAPTEQRWRVLTSALASLICASLDAVDTSTTIEPLYNYFGASVAANDTLLHAYLPSEALCTENVAPLLHLLPCKGGAGLASLIQTHNILRTDFHGVSVKVRHEDGWKVSLGIQTVIASDDISFTSLFGRELERSCPLAGESTVRLAGVNAVDEDDPPATEFATSALVAREQQLSMDGLNMTPPGVLPLIATRSVLGYGQERNTVQLVLRNNLRTETVRVLYYDQIASFVQPLLHTIRAEATVDAFDEDDEVVHFADDVTEPHVVSLNYQPPVVRQRTGAVELELRVPQASTLTVTYELVKHMLHYEEHVPDPHRGRDLSPAVFVPLARNGSGGSRPRPVNALPAEGQAKRIYTPPSLVDVALPDFSMPYNVILFYSTYVALFFGHMLNLIMRTIRDVWVRV</sequence>
<keyword evidence="2" id="KW-1133">Transmembrane helix</keyword>
<dbReference type="Pfam" id="PF04113">
    <property type="entry name" value="Gpi16"/>
    <property type="match status" value="2"/>
</dbReference>
<feature type="compositionally biased region" description="Basic residues" evidence="1">
    <location>
        <begin position="225"/>
        <end position="235"/>
    </location>
</feature>
<proteinExistence type="predicted"/>
<keyword evidence="4" id="KW-1185">Reference proteome</keyword>
<dbReference type="GO" id="GO:0006458">
    <property type="term" value="P:'de novo' protein folding"/>
    <property type="evidence" value="ECO:0007669"/>
    <property type="project" value="InterPro"/>
</dbReference>
<dbReference type="PANTHER" id="PTHR12959:SF11">
    <property type="entry name" value="GPI TRANSAMIDASE COMPONENT PIG-T"/>
    <property type="match status" value="1"/>
</dbReference>
<accession>A0AAF0J9Y5</accession>
<dbReference type="Proteomes" id="UP001219933">
    <property type="component" value="Chromosome 1"/>
</dbReference>
<dbReference type="AlphaFoldDB" id="A0AAF0J9Y5"/>